<protein>
    <submittedName>
        <fullName evidence="1">Uncharacterized protein</fullName>
    </submittedName>
</protein>
<evidence type="ECO:0000313" key="1">
    <source>
        <dbReference type="EMBL" id="GAA3806416.1"/>
    </source>
</evidence>
<dbReference type="Proteomes" id="UP001500888">
    <property type="component" value="Unassembled WGS sequence"/>
</dbReference>
<gene>
    <name evidence="1" type="ORF">GCM10022226_28130</name>
</gene>
<sequence>MEGSVVRSSVWNGLVLVLVLVLTVTGTGCVPGGDTASDRCYEIAERQIQLLSNEALKLIPADEVASVQEFVGCDSADNGASLDVQVSGDIAPEVLLRPFYKKGWQSLPRDESSLARDKRMCGGCVAGVMRVVQKKVMYVAVDERANGSENRHLLINYQGLGLFEK</sequence>
<dbReference type="PROSITE" id="PS51257">
    <property type="entry name" value="PROKAR_LIPOPROTEIN"/>
    <property type="match status" value="1"/>
</dbReference>
<dbReference type="EMBL" id="BAAAZR010000004">
    <property type="protein sequence ID" value="GAA3806416.1"/>
    <property type="molecule type" value="Genomic_DNA"/>
</dbReference>
<proteinExistence type="predicted"/>
<organism evidence="1 2">
    <name type="scientific">Sphaerisporangium flaviroseum</name>
    <dbReference type="NCBI Taxonomy" id="509199"/>
    <lineage>
        <taxon>Bacteria</taxon>
        <taxon>Bacillati</taxon>
        <taxon>Actinomycetota</taxon>
        <taxon>Actinomycetes</taxon>
        <taxon>Streptosporangiales</taxon>
        <taxon>Streptosporangiaceae</taxon>
        <taxon>Sphaerisporangium</taxon>
    </lineage>
</organism>
<keyword evidence="2" id="KW-1185">Reference proteome</keyword>
<name>A0ABP7HX22_9ACTN</name>
<evidence type="ECO:0000313" key="2">
    <source>
        <dbReference type="Proteomes" id="UP001500888"/>
    </source>
</evidence>
<comment type="caution">
    <text evidence="1">The sequence shown here is derived from an EMBL/GenBank/DDBJ whole genome shotgun (WGS) entry which is preliminary data.</text>
</comment>
<reference evidence="2" key="1">
    <citation type="journal article" date="2019" name="Int. J. Syst. Evol. Microbiol.">
        <title>The Global Catalogue of Microorganisms (GCM) 10K type strain sequencing project: providing services to taxonomists for standard genome sequencing and annotation.</title>
        <authorList>
            <consortium name="The Broad Institute Genomics Platform"/>
            <consortium name="The Broad Institute Genome Sequencing Center for Infectious Disease"/>
            <person name="Wu L."/>
            <person name="Ma J."/>
        </authorList>
    </citation>
    <scope>NUCLEOTIDE SEQUENCE [LARGE SCALE GENOMIC DNA]</scope>
    <source>
        <strain evidence="2">JCM 16908</strain>
    </source>
</reference>
<accession>A0ABP7HX22</accession>